<sequence>MDGKVLPRSFKTQAPIIVKGEGIYLEDESGRRYIDGCSGALISNLGHGCPEIIEAVTAQLGRIEFAHPSRWRTEATEEAAREVASMAPEGLDYVWFVSGGSEAIESAVKLARQYYVERDGATTSKAQVIARWNSYHGSTIGTMGLAGSMARRRLFSPLFLEAPKIAAHYCYRCPFEATYPSCGLLCARELEKTIRRIGPQYVSAFIAEPIVGSTVGALTPPEEYWPMIREVCDRYDILLIADEVMTGCGRTGANFCVDHWKVTPDIIVTAKGMAAGYVPTGGIIVRNAIAETLRDGSGAFLHGHTYNGNPLSGAATAAVFRYMKKHHVVENARAQGERLATGLRKIEATNPMVGEVRGKGLMWGVELVADRATRAPFPKSRGASALATKECLERGLVIYPGGGMIDGVEGDNFLIAPPLVATAAEIDEILKRLEEGLDAASKKLLS</sequence>
<evidence type="ECO:0000313" key="1">
    <source>
        <dbReference type="EMBL" id="QVL35214.1"/>
    </source>
</evidence>
<keyword evidence="2" id="KW-1185">Reference proteome</keyword>
<organism evidence="1 2">
    <name type="scientific">Aminirod propionatiphilus</name>
    <dbReference type="NCBI Taxonomy" id="3415223"/>
    <lineage>
        <taxon>Bacteria</taxon>
        <taxon>Thermotogati</taxon>
        <taxon>Synergistota</taxon>
        <taxon>Synergistia</taxon>
        <taxon>Synergistales</taxon>
        <taxon>Aminiphilaceae</taxon>
        <taxon>Aminirod</taxon>
    </lineage>
</organism>
<reference evidence="1" key="1">
    <citation type="submission" date="2021-05" db="EMBL/GenBank/DDBJ databases">
        <title>An isolated secondary fermenter in methanogenic hydrocarbon-degrading communities.</title>
        <authorList>
            <person name="Liu Y.-F."/>
            <person name="Liu Z.-l."/>
        </authorList>
    </citation>
    <scope>NUCLEOTIDE SEQUENCE</scope>
    <source>
        <strain evidence="1">L-13</strain>
    </source>
</reference>
<dbReference type="EMBL" id="CP074691">
    <property type="protein sequence ID" value="QVL35214.1"/>
    <property type="molecule type" value="Genomic_DNA"/>
</dbReference>
<keyword evidence="1" id="KW-0808">Transferase</keyword>
<accession>A0ACD1DST7</accession>
<name>A0ACD1DST7_9BACT</name>
<dbReference type="Proteomes" id="UP000682204">
    <property type="component" value="Chromosome"/>
</dbReference>
<protein>
    <submittedName>
        <fullName evidence="1">Aspartate aminotransferase family protein</fullName>
    </submittedName>
</protein>
<keyword evidence="1" id="KW-0032">Aminotransferase</keyword>
<gene>
    <name evidence="1" type="ORF">KIH16_08315</name>
</gene>
<proteinExistence type="predicted"/>
<evidence type="ECO:0000313" key="2">
    <source>
        <dbReference type="Proteomes" id="UP000682204"/>
    </source>
</evidence>